<proteinExistence type="predicted"/>
<dbReference type="Pfam" id="PF01694">
    <property type="entry name" value="Rhomboid"/>
    <property type="match status" value="1"/>
</dbReference>
<dbReference type="InterPro" id="IPR035952">
    <property type="entry name" value="Rhomboid-like_sf"/>
</dbReference>
<protein>
    <submittedName>
        <fullName evidence="7">Rhomboid family intramembrane serine protease</fullName>
    </submittedName>
</protein>
<dbReference type="AlphaFoldDB" id="A0A9X3AD65"/>
<dbReference type="EMBL" id="JANYMP010000001">
    <property type="protein sequence ID" value="MCS7475291.1"/>
    <property type="molecule type" value="Genomic_DNA"/>
</dbReference>
<name>A0A9X3AD65_9PSEU</name>
<dbReference type="InterPro" id="IPR022764">
    <property type="entry name" value="Peptidase_S54_rhomboid_dom"/>
</dbReference>
<dbReference type="Gene3D" id="1.20.1540.10">
    <property type="entry name" value="Rhomboid-like"/>
    <property type="match status" value="1"/>
</dbReference>
<feature type="domain" description="Peptidase S54 rhomboid" evidence="6">
    <location>
        <begin position="43"/>
        <end position="176"/>
    </location>
</feature>
<evidence type="ECO:0000256" key="4">
    <source>
        <dbReference type="ARBA" id="ARBA00023136"/>
    </source>
</evidence>
<keyword evidence="4 5" id="KW-0472">Membrane</keyword>
<evidence type="ECO:0000313" key="8">
    <source>
        <dbReference type="Proteomes" id="UP001141259"/>
    </source>
</evidence>
<feature type="transmembrane region" description="Helical" evidence="5">
    <location>
        <begin position="177"/>
        <end position="208"/>
    </location>
</feature>
<feature type="transmembrane region" description="Helical" evidence="5">
    <location>
        <begin position="9"/>
        <end position="28"/>
    </location>
</feature>
<comment type="caution">
    <text evidence="7">The sequence shown here is derived from an EMBL/GenBank/DDBJ whole genome shotgun (WGS) entry which is preliminary data.</text>
</comment>
<evidence type="ECO:0000256" key="3">
    <source>
        <dbReference type="ARBA" id="ARBA00022989"/>
    </source>
</evidence>
<organism evidence="7 8">
    <name type="scientific">Umezawaea endophytica</name>
    <dbReference type="NCBI Taxonomy" id="1654476"/>
    <lineage>
        <taxon>Bacteria</taxon>
        <taxon>Bacillati</taxon>
        <taxon>Actinomycetota</taxon>
        <taxon>Actinomycetes</taxon>
        <taxon>Pseudonocardiales</taxon>
        <taxon>Pseudonocardiaceae</taxon>
        <taxon>Umezawaea</taxon>
    </lineage>
</organism>
<feature type="transmembrane region" description="Helical" evidence="5">
    <location>
        <begin position="138"/>
        <end position="171"/>
    </location>
</feature>
<evidence type="ECO:0000256" key="5">
    <source>
        <dbReference type="SAM" id="Phobius"/>
    </source>
</evidence>
<evidence type="ECO:0000256" key="1">
    <source>
        <dbReference type="ARBA" id="ARBA00004141"/>
    </source>
</evidence>
<dbReference type="Proteomes" id="UP001141259">
    <property type="component" value="Unassembled WGS sequence"/>
</dbReference>
<keyword evidence="7" id="KW-0378">Hydrolase</keyword>
<reference evidence="7" key="1">
    <citation type="submission" date="2022-08" db="EMBL/GenBank/DDBJ databases">
        <authorList>
            <person name="Tistechok S."/>
            <person name="Samborskyy M."/>
            <person name="Roman I."/>
        </authorList>
    </citation>
    <scope>NUCLEOTIDE SEQUENCE</scope>
    <source>
        <strain evidence="7">DSM 103496</strain>
    </source>
</reference>
<dbReference type="SUPFAM" id="SSF144091">
    <property type="entry name" value="Rhomboid-like"/>
    <property type="match status" value="1"/>
</dbReference>
<feature type="transmembrane region" description="Helical" evidence="5">
    <location>
        <begin position="83"/>
        <end position="103"/>
    </location>
</feature>
<evidence type="ECO:0000256" key="2">
    <source>
        <dbReference type="ARBA" id="ARBA00022692"/>
    </source>
</evidence>
<dbReference type="GO" id="GO:0016020">
    <property type="term" value="C:membrane"/>
    <property type="evidence" value="ECO:0007669"/>
    <property type="project" value="UniProtKB-SubCell"/>
</dbReference>
<dbReference type="GO" id="GO:0004252">
    <property type="term" value="F:serine-type endopeptidase activity"/>
    <property type="evidence" value="ECO:0007669"/>
    <property type="project" value="InterPro"/>
</dbReference>
<feature type="transmembrane region" description="Helical" evidence="5">
    <location>
        <begin position="57"/>
        <end position="76"/>
    </location>
</feature>
<keyword evidence="7" id="KW-0645">Protease</keyword>
<comment type="subcellular location">
    <subcellularLocation>
        <location evidence="1">Membrane</location>
        <topology evidence="1">Multi-pass membrane protein</topology>
    </subcellularLocation>
</comment>
<dbReference type="RefSeq" id="WP_259620814.1">
    <property type="nucleotide sequence ID" value="NZ_JANYMP010000001.1"/>
</dbReference>
<sequence>METTPRKPVLAIAAVGVAVVAAIVQYAAPSVVPVLERGRLDTGEWWRVVTPLLVQTLGWYQVVTNLVTLALVGVVAEQLFGRWRWAVLFAAGAIGGQVFAYALHEPGGGDSGAICGLAGGVLIRLATAGPGGNRWGPVVVVGYVAALAGWSFAGVIGAAAAVLAAAVALAVSAHLSLIGAVVCAAVIASVSDLHGIALVSGIVAGAVLTSLEARRPAHDVT</sequence>
<gene>
    <name evidence="7" type="ORF">NZH93_00365</name>
</gene>
<keyword evidence="8" id="KW-1185">Reference proteome</keyword>
<dbReference type="GO" id="GO:0006508">
    <property type="term" value="P:proteolysis"/>
    <property type="evidence" value="ECO:0007669"/>
    <property type="project" value="UniProtKB-KW"/>
</dbReference>
<keyword evidence="3 5" id="KW-1133">Transmembrane helix</keyword>
<evidence type="ECO:0000313" key="7">
    <source>
        <dbReference type="EMBL" id="MCS7475291.1"/>
    </source>
</evidence>
<accession>A0A9X3AD65</accession>
<keyword evidence="2 5" id="KW-0812">Transmembrane</keyword>
<evidence type="ECO:0000259" key="6">
    <source>
        <dbReference type="Pfam" id="PF01694"/>
    </source>
</evidence>